<dbReference type="CDD" id="cd01650">
    <property type="entry name" value="RT_nLTR_like"/>
    <property type="match status" value="1"/>
</dbReference>
<reference evidence="3 4" key="1">
    <citation type="submission" date="2019-04" db="EMBL/GenBank/DDBJ databases">
        <title>Chromosome genome assembly for Takifugu flavidus.</title>
        <authorList>
            <person name="Xiao S."/>
        </authorList>
    </citation>
    <scope>NUCLEOTIDE SEQUENCE [LARGE SCALE GENOMIC DNA]</scope>
    <source>
        <strain evidence="3">HTHZ2018</strain>
        <tissue evidence="3">Muscle</tissue>
    </source>
</reference>
<feature type="region of interest" description="Disordered" evidence="1">
    <location>
        <begin position="1"/>
        <end position="79"/>
    </location>
</feature>
<protein>
    <recommendedName>
        <fullName evidence="2">Reverse transcriptase domain-containing protein</fullName>
    </recommendedName>
</protein>
<evidence type="ECO:0000256" key="1">
    <source>
        <dbReference type="SAM" id="MobiDB-lite"/>
    </source>
</evidence>
<dbReference type="AlphaFoldDB" id="A0A5C6MVT5"/>
<dbReference type="Proteomes" id="UP000324091">
    <property type="component" value="Chromosome 6"/>
</dbReference>
<comment type="caution">
    <text evidence="3">The sequence shown here is derived from an EMBL/GenBank/DDBJ whole genome shotgun (WGS) entry which is preliminary data.</text>
</comment>
<proteinExistence type="predicted"/>
<dbReference type="InterPro" id="IPR036691">
    <property type="entry name" value="Endo/exonu/phosph_ase_sf"/>
</dbReference>
<organism evidence="3 4">
    <name type="scientific">Takifugu flavidus</name>
    <name type="common">sansaifugu</name>
    <dbReference type="NCBI Taxonomy" id="433684"/>
    <lineage>
        <taxon>Eukaryota</taxon>
        <taxon>Metazoa</taxon>
        <taxon>Chordata</taxon>
        <taxon>Craniata</taxon>
        <taxon>Vertebrata</taxon>
        <taxon>Euteleostomi</taxon>
        <taxon>Actinopterygii</taxon>
        <taxon>Neopterygii</taxon>
        <taxon>Teleostei</taxon>
        <taxon>Neoteleostei</taxon>
        <taxon>Acanthomorphata</taxon>
        <taxon>Eupercaria</taxon>
        <taxon>Tetraodontiformes</taxon>
        <taxon>Tetradontoidea</taxon>
        <taxon>Tetraodontidae</taxon>
        <taxon>Takifugu</taxon>
    </lineage>
</organism>
<dbReference type="Gene3D" id="3.60.10.10">
    <property type="entry name" value="Endonuclease/exonuclease/phosphatase"/>
    <property type="match status" value="1"/>
</dbReference>
<feature type="compositionally biased region" description="Low complexity" evidence="1">
    <location>
        <begin position="34"/>
        <end position="44"/>
    </location>
</feature>
<dbReference type="InterPro" id="IPR000477">
    <property type="entry name" value="RT_dom"/>
</dbReference>
<dbReference type="SUPFAM" id="SSF56219">
    <property type="entry name" value="DNase I-like"/>
    <property type="match status" value="1"/>
</dbReference>
<evidence type="ECO:0000313" key="4">
    <source>
        <dbReference type="Proteomes" id="UP000324091"/>
    </source>
</evidence>
<name>A0A5C6MVT5_9TELE</name>
<dbReference type="PANTHER" id="PTHR47027:SF30">
    <property type="entry name" value="THAP-TYPE DOMAIN-CONTAINING PROTEIN"/>
    <property type="match status" value="1"/>
</dbReference>
<dbReference type="EMBL" id="RHFK02000019">
    <property type="protein sequence ID" value="TWW59282.1"/>
    <property type="molecule type" value="Genomic_DNA"/>
</dbReference>
<sequence>MTQCQTADENPGATPELNTTLLAGTEGRQDIPGNRQNRVVRNRQGTAPDVPKERVGGGQNSCDPDDSNPGSSFSAPMSGSGLRGLAPTLDLLSWVVKADPGVWCGSHELDSCPGCAVPVPRPSPQVHNPPSPPGIGGPCHGVAPRLSSSTLGFSQSSERSSVPTGDSIVLLGDFNANVGNDSMTCKGVIGRNRLPDQNLSGVQLLDFCASRSLAITKTMFEHKVVHRCSWHHDGLGRRSMIDFLVVSGDLRPYVLDTRVKREAELSTDHYLVEPVRLVFNSHLRQSFDRVPRAVGDIESEWAMFRSAIVKTAVVSCGCKVAGAGCGSNPCTRWWTPEVRGAVRLKKEAYRSWLVCESLEAADRYRCAWGAADVSWGNYPEEVPEVVKQLPGGGAPGVDEIRLGVGTSSNYKESTLLSLAGKVYARVLEKRIRLIVEALIEEEQCGFCPSRGTTDQLFTPAGVLEGSWEFAQPVHMCFVDLEKAFDRVPRSILWGVLREYGVEDVYWREQSGINRTLQIVRGRSRGPDGEELRGVFIVTSFLYSRVNTFSTDELTLYNTANPMDRISMHLRGVGGVEFGGRKILSLLFVDDVVLLVPSNRDLQQMLGRFTTECEAAEMRISTPKSESMVLAWKKVECLLWGGGGPAPVKKELSWKAKLSIYRSIPVPVPVLTYGLSMLGDDRKNEIADTSG</sequence>
<evidence type="ECO:0000313" key="3">
    <source>
        <dbReference type="EMBL" id="TWW59282.1"/>
    </source>
</evidence>
<feature type="domain" description="Reverse transcriptase" evidence="2">
    <location>
        <begin position="413"/>
        <end position="505"/>
    </location>
</feature>
<gene>
    <name evidence="3" type="ORF">D4764_06G0008120</name>
</gene>
<keyword evidence="4" id="KW-1185">Reference proteome</keyword>
<accession>A0A5C6MVT5</accession>
<evidence type="ECO:0000259" key="2">
    <source>
        <dbReference type="Pfam" id="PF00078"/>
    </source>
</evidence>
<dbReference type="PANTHER" id="PTHR47027">
    <property type="entry name" value="REVERSE TRANSCRIPTASE DOMAIN-CONTAINING PROTEIN"/>
    <property type="match status" value="1"/>
</dbReference>
<feature type="compositionally biased region" description="Polar residues" evidence="1">
    <location>
        <begin position="68"/>
        <end position="77"/>
    </location>
</feature>
<dbReference type="Pfam" id="PF00078">
    <property type="entry name" value="RVT_1"/>
    <property type="match status" value="1"/>
</dbReference>